<evidence type="ECO:0000256" key="1">
    <source>
        <dbReference type="SAM" id="MobiDB-lite"/>
    </source>
</evidence>
<feature type="compositionally biased region" description="Basic and acidic residues" evidence="1">
    <location>
        <begin position="119"/>
        <end position="129"/>
    </location>
</feature>
<feature type="region of interest" description="Disordered" evidence="1">
    <location>
        <begin position="119"/>
        <end position="157"/>
    </location>
</feature>
<dbReference type="GO" id="GO:0004519">
    <property type="term" value="F:endonuclease activity"/>
    <property type="evidence" value="ECO:0007669"/>
    <property type="project" value="InterPro"/>
</dbReference>
<feature type="domain" description="HNH" evidence="2">
    <location>
        <begin position="55"/>
        <end position="98"/>
    </location>
</feature>
<organism evidence="3 4">
    <name type="scientific">Mycolicibacterium fortuitum</name>
    <name type="common">Mycobacterium fortuitum</name>
    <dbReference type="NCBI Taxonomy" id="1766"/>
    <lineage>
        <taxon>Bacteria</taxon>
        <taxon>Bacillati</taxon>
        <taxon>Actinomycetota</taxon>
        <taxon>Actinomycetes</taxon>
        <taxon>Mycobacteriales</taxon>
        <taxon>Mycobacteriaceae</taxon>
        <taxon>Mycolicibacterium</taxon>
    </lineage>
</organism>
<dbReference type="Gene3D" id="1.10.30.50">
    <property type="match status" value="1"/>
</dbReference>
<dbReference type="EMBL" id="UGQY01000001">
    <property type="protein sequence ID" value="STZ73711.1"/>
    <property type="molecule type" value="Genomic_DNA"/>
</dbReference>
<name>A0A378UB53_MYCFO</name>
<reference evidence="3 4" key="1">
    <citation type="submission" date="2018-06" db="EMBL/GenBank/DDBJ databases">
        <authorList>
            <consortium name="Pathogen Informatics"/>
            <person name="Doyle S."/>
        </authorList>
    </citation>
    <scope>NUCLEOTIDE SEQUENCE [LARGE SCALE GENOMIC DNA]</scope>
    <source>
        <strain evidence="3 4">NCTC1542</strain>
    </source>
</reference>
<accession>A0A378UB53</accession>
<evidence type="ECO:0000259" key="2">
    <source>
        <dbReference type="Pfam" id="PF01844"/>
    </source>
</evidence>
<evidence type="ECO:0000313" key="3">
    <source>
        <dbReference type="EMBL" id="STZ73711.1"/>
    </source>
</evidence>
<dbReference type="GO" id="GO:0003676">
    <property type="term" value="F:nucleic acid binding"/>
    <property type="evidence" value="ECO:0007669"/>
    <property type="project" value="InterPro"/>
</dbReference>
<sequence>MVNKPCIKCGTPAPGTYCPGCRPADTRIRNRRGQAAYDPHWRKLSQRARKLQPWCLDCGAVDDLTADHIIPKSVAPELVHVAANVAVRCRPCNSRRGATTFTQADAQAVLERLEDDYRRRPTKSGRDRLNVAQRAALTRGDTPNGPSGTPGARRRGQ</sequence>
<dbReference type="Pfam" id="PF01844">
    <property type="entry name" value="HNH"/>
    <property type="match status" value="1"/>
</dbReference>
<protein>
    <recommendedName>
        <fullName evidence="2">HNH domain-containing protein</fullName>
    </recommendedName>
</protein>
<gene>
    <name evidence="3" type="ORF">NCTC1542_01255</name>
</gene>
<evidence type="ECO:0000313" key="4">
    <source>
        <dbReference type="Proteomes" id="UP000255389"/>
    </source>
</evidence>
<dbReference type="AlphaFoldDB" id="A0A378UB53"/>
<dbReference type="Proteomes" id="UP000255389">
    <property type="component" value="Unassembled WGS sequence"/>
</dbReference>
<dbReference type="InterPro" id="IPR002711">
    <property type="entry name" value="HNH"/>
</dbReference>
<dbReference type="GO" id="GO:0008270">
    <property type="term" value="F:zinc ion binding"/>
    <property type="evidence" value="ECO:0007669"/>
    <property type="project" value="InterPro"/>
</dbReference>
<proteinExistence type="predicted"/>